<name>A0A6J2DS17_ZALCA</name>
<dbReference type="KEGG" id="zca:113927123"/>
<dbReference type="GeneID" id="113927123"/>
<accession>A0A6J2DS17</accession>
<evidence type="ECO:0000256" key="1">
    <source>
        <dbReference type="SAM" id="MobiDB-lite"/>
    </source>
</evidence>
<dbReference type="Proteomes" id="UP000515165">
    <property type="component" value="Chromosome 7"/>
</dbReference>
<proteinExistence type="predicted"/>
<dbReference type="RefSeq" id="XP_027458580.1">
    <property type="nucleotide sequence ID" value="XM_027602779.2"/>
</dbReference>
<keyword evidence="2" id="KW-1185">Reference proteome</keyword>
<evidence type="ECO:0000313" key="4">
    <source>
        <dbReference type="RefSeq" id="XP_027458581.1"/>
    </source>
</evidence>
<protein>
    <submittedName>
        <fullName evidence="3 4">Arf-GAP with GTPase, ANK repeat and PH domain-containing protein 2-like</fullName>
    </submittedName>
</protein>
<evidence type="ECO:0000313" key="3">
    <source>
        <dbReference type="RefSeq" id="XP_027458580.1"/>
    </source>
</evidence>
<organism evidence="2 4">
    <name type="scientific">Zalophus californianus</name>
    <name type="common">California sealion</name>
    <dbReference type="NCBI Taxonomy" id="9704"/>
    <lineage>
        <taxon>Eukaryota</taxon>
        <taxon>Metazoa</taxon>
        <taxon>Chordata</taxon>
        <taxon>Craniata</taxon>
        <taxon>Vertebrata</taxon>
        <taxon>Euteleostomi</taxon>
        <taxon>Mammalia</taxon>
        <taxon>Eutheria</taxon>
        <taxon>Laurasiatheria</taxon>
        <taxon>Carnivora</taxon>
        <taxon>Caniformia</taxon>
        <taxon>Pinnipedia</taxon>
        <taxon>Otariidae</taxon>
        <taxon>Zalophus</taxon>
    </lineage>
</organism>
<evidence type="ECO:0000313" key="2">
    <source>
        <dbReference type="Proteomes" id="UP000515165"/>
    </source>
</evidence>
<dbReference type="RefSeq" id="XP_027458581.1">
    <property type="nucleotide sequence ID" value="XM_027602780.1"/>
</dbReference>
<reference evidence="3 4" key="1">
    <citation type="submission" date="2025-04" db="UniProtKB">
        <authorList>
            <consortium name="RefSeq"/>
        </authorList>
    </citation>
    <scope>IDENTIFICATION</scope>
    <source>
        <tissue evidence="3 4">Blood</tissue>
    </source>
</reference>
<dbReference type="AlphaFoldDB" id="A0A6J2DS17"/>
<gene>
    <name evidence="3 4" type="primary">LOC113927123</name>
</gene>
<sequence length="122" mass="12603">MAGGAGGGAAETAAPRGGAGARCEVRGRSGPAPRLLARERAPGPGVRPPRVVSGPPAQPAAVGSRHRRGPTLALAPSVTPHPTYSSTLDTRQGLERGWEGPRLLVEARKQRLKELTSYKASK</sequence>
<feature type="region of interest" description="Disordered" evidence="1">
    <location>
        <begin position="1"/>
        <end position="88"/>
    </location>
</feature>
<feature type="compositionally biased region" description="Low complexity" evidence="1">
    <location>
        <begin position="42"/>
        <end position="55"/>
    </location>
</feature>